<dbReference type="EMBL" id="LMWV01000036">
    <property type="protein sequence ID" value="KUN59520.1"/>
    <property type="molecule type" value="Genomic_DNA"/>
</dbReference>
<dbReference type="AlphaFoldDB" id="A0A117QXB8"/>
<evidence type="ECO:0000313" key="2">
    <source>
        <dbReference type="EMBL" id="KUN59520.1"/>
    </source>
</evidence>
<evidence type="ECO:0000313" key="3">
    <source>
        <dbReference type="Proteomes" id="UP000054375"/>
    </source>
</evidence>
<accession>A0A117QXB8</accession>
<dbReference type="Proteomes" id="UP000054375">
    <property type="component" value="Unassembled WGS sequence"/>
</dbReference>
<dbReference type="PANTHER" id="PTHR43319:SF3">
    <property type="entry name" value="BETA-LACTAMASE-RELATED DOMAIN-CONTAINING PROTEIN"/>
    <property type="match status" value="1"/>
</dbReference>
<sequence>MSEIAVHGSVADGFEPVREEFRAIVTREGGDLCAQVAAYHRGQPVVDLWTGSETVADSLLGIYSASKGITHIVLALLVQQAVLDLDAPVSRYWPEFAVKDKQDISLRELVSHQAGLVGATNGFTMDDIADDQVVAERLAAQRPFWRPGTSSGYHALVIAALSGEVVRRATGTSVQTLFNEQLRDPLGLDLYLGLPADQEHRYLPAQPMIHTPERLAGLAATAAAPDSLSGVAFNRHAPGNREVWELPNLAAVRSKGTASFGGVGTARGLAKLYSALASPVDCHQPLLSADTASAFAQVQSNGFDLVLRSQKAWAVGFHTYSETYPSLAASSFGHSGAGGQQALVDPRNELSYAFLRRRFLYPAQADPDHNHLLRALRTAADKRA</sequence>
<name>A0A117QXB8_9ACTN</name>
<dbReference type="Pfam" id="PF00144">
    <property type="entry name" value="Beta-lactamase"/>
    <property type="match status" value="1"/>
</dbReference>
<evidence type="ECO:0000259" key="1">
    <source>
        <dbReference type="Pfam" id="PF00144"/>
    </source>
</evidence>
<dbReference type="RefSeq" id="WP_062245987.1">
    <property type="nucleotide sequence ID" value="NZ_JBPJFL010000003.1"/>
</dbReference>
<dbReference type="InterPro" id="IPR001466">
    <property type="entry name" value="Beta-lactam-related"/>
</dbReference>
<dbReference type="PANTHER" id="PTHR43319">
    <property type="entry name" value="BETA-LACTAMASE-RELATED"/>
    <property type="match status" value="1"/>
</dbReference>
<reference evidence="2 3" key="1">
    <citation type="submission" date="2015-10" db="EMBL/GenBank/DDBJ databases">
        <title>Draft genome sequence of Streptomyces griseorubiginosus DSM 40469, type strain for the species Streptomyces griseorubiginosus.</title>
        <authorList>
            <person name="Ruckert C."/>
            <person name="Winkler A."/>
            <person name="Kalinowski J."/>
            <person name="Kampfer P."/>
            <person name="Glaeser S."/>
        </authorList>
    </citation>
    <scope>NUCLEOTIDE SEQUENCE [LARGE SCALE GENOMIC DNA]</scope>
    <source>
        <strain evidence="2 3">DSM 40469</strain>
    </source>
</reference>
<feature type="domain" description="Beta-lactamase-related" evidence="1">
    <location>
        <begin position="32"/>
        <end position="361"/>
    </location>
</feature>
<dbReference type="GO" id="GO:0016787">
    <property type="term" value="F:hydrolase activity"/>
    <property type="evidence" value="ECO:0007669"/>
    <property type="project" value="UniProtKB-KW"/>
</dbReference>
<keyword evidence="3" id="KW-1185">Reference proteome</keyword>
<dbReference type="InterPro" id="IPR052907">
    <property type="entry name" value="Beta-lactamase/esterase"/>
</dbReference>
<dbReference type="Gene3D" id="3.40.710.10">
    <property type="entry name" value="DD-peptidase/beta-lactamase superfamily"/>
    <property type="match status" value="1"/>
</dbReference>
<organism evidence="2 3">
    <name type="scientific">Streptomyces griseorubiginosus</name>
    <dbReference type="NCBI Taxonomy" id="67304"/>
    <lineage>
        <taxon>Bacteria</taxon>
        <taxon>Bacillati</taxon>
        <taxon>Actinomycetota</taxon>
        <taxon>Actinomycetes</taxon>
        <taxon>Kitasatosporales</taxon>
        <taxon>Streptomycetaceae</taxon>
        <taxon>Streptomyces</taxon>
    </lineage>
</organism>
<protein>
    <submittedName>
        <fullName evidence="2">Serine hydrolase</fullName>
    </submittedName>
</protein>
<dbReference type="SUPFAM" id="SSF56601">
    <property type="entry name" value="beta-lactamase/transpeptidase-like"/>
    <property type="match status" value="1"/>
</dbReference>
<gene>
    <name evidence="2" type="ORF">AQJ54_39425</name>
</gene>
<proteinExistence type="predicted"/>
<comment type="caution">
    <text evidence="2">The sequence shown here is derived from an EMBL/GenBank/DDBJ whole genome shotgun (WGS) entry which is preliminary data.</text>
</comment>
<dbReference type="InterPro" id="IPR012338">
    <property type="entry name" value="Beta-lactam/transpept-like"/>
</dbReference>
<keyword evidence="2" id="KW-0378">Hydrolase</keyword>